<accession>A0A250JJQ3</accession>
<evidence type="ECO:0000313" key="2">
    <source>
        <dbReference type="Proteomes" id="UP000217257"/>
    </source>
</evidence>
<dbReference type="AlphaFoldDB" id="A0A250JJQ3"/>
<organism evidence="1 2">
    <name type="scientific">Cystobacter fuscus</name>
    <dbReference type="NCBI Taxonomy" id="43"/>
    <lineage>
        <taxon>Bacteria</taxon>
        <taxon>Pseudomonadati</taxon>
        <taxon>Myxococcota</taxon>
        <taxon>Myxococcia</taxon>
        <taxon>Myxococcales</taxon>
        <taxon>Cystobacterineae</taxon>
        <taxon>Archangiaceae</taxon>
        <taxon>Cystobacter</taxon>
    </lineage>
</organism>
<reference evidence="1 2" key="1">
    <citation type="submission" date="2017-06" db="EMBL/GenBank/DDBJ databases">
        <title>Sequencing and comparative analysis of myxobacterial genomes.</title>
        <authorList>
            <person name="Rupp O."/>
            <person name="Goesmann A."/>
            <person name="Sogaard-Andersen L."/>
        </authorList>
    </citation>
    <scope>NUCLEOTIDE SEQUENCE [LARGE SCALE GENOMIC DNA]</scope>
    <source>
        <strain evidence="1 2">DSM 52655</strain>
    </source>
</reference>
<dbReference type="Pfam" id="PF15594">
    <property type="entry name" value="Imm50"/>
    <property type="match status" value="1"/>
</dbReference>
<dbReference type="KEGG" id="cfus:CYFUS_009595"/>
<gene>
    <name evidence="1" type="ORF">CYFUS_009595</name>
</gene>
<sequence>MAWMDLLGKAEFFRKLYPVEPSLRKVRVHEVELLQDGPTVFLRFDLNDFPSAPPSKWLNAGANTAHVKLLCSGVLGLEIQGWTTNNLADIDISRREEGGLILTASAEGFRFKGVFKFIWVDSISGYTQKV</sequence>
<dbReference type="RefSeq" id="WP_095991442.1">
    <property type="nucleotide sequence ID" value="NZ_CP022098.1"/>
</dbReference>
<protein>
    <recommendedName>
        <fullName evidence="3">Immunity protein 50</fullName>
    </recommendedName>
</protein>
<dbReference type="Proteomes" id="UP000217257">
    <property type="component" value="Chromosome"/>
</dbReference>
<evidence type="ECO:0008006" key="3">
    <source>
        <dbReference type="Google" id="ProtNLM"/>
    </source>
</evidence>
<dbReference type="InterPro" id="IPR028957">
    <property type="entry name" value="Imm50"/>
</dbReference>
<dbReference type="EMBL" id="CP022098">
    <property type="protein sequence ID" value="ATB44114.1"/>
    <property type="molecule type" value="Genomic_DNA"/>
</dbReference>
<evidence type="ECO:0000313" key="1">
    <source>
        <dbReference type="EMBL" id="ATB44114.1"/>
    </source>
</evidence>
<proteinExistence type="predicted"/>
<name>A0A250JJQ3_9BACT</name>